<gene>
    <name evidence="1" type="ORF">SAMN05444412_103360</name>
</gene>
<sequence>MQGKVSPIFRLFHQQFEEAKQNHAALGKQFRSKKAIELEQKFIFLEIYLNLLSRIHFNEDKLKFQVFSPFKGIFKNLKKVKHLKSVLNQLIEVRSKGNITYNSYEKHLAEQKKELFTEGFDLVVSSPLHIWEDLYQEVYQWSKGLKPLMINTAITQIINEELEFFHLDNKSKLDSKALKDIYEGLRVIIALENLRIESGFNTIFVTDVHTQMQELQHSLHQWYQNHLFIQHLSFFLREKENIPKKYIDLLASLKSNKKKFTAKVEDQCKHLFDRILA</sequence>
<reference evidence="1 2" key="1">
    <citation type="submission" date="2016-10" db="EMBL/GenBank/DDBJ databases">
        <authorList>
            <person name="Varghese N."/>
            <person name="Submissions S."/>
        </authorList>
    </citation>
    <scope>NUCLEOTIDE SEQUENCE [LARGE SCALE GENOMIC DNA]</scope>
    <source>
        <strain evidence="1 2">DSM 17997</strain>
    </source>
</reference>
<accession>A0A1H3NQF3</accession>
<dbReference type="RefSeq" id="WP_019597321.1">
    <property type="nucleotide sequence ID" value="NZ_FNQC01000003.1"/>
</dbReference>
<proteinExistence type="predicted"/>
<evidence type="ECO:0000313" key="1">
    <source>
        <dbReference type="EMBL" id="SDY90910.1"/>
    </source>
</evidence>
<name>A0A1H3NQF3_9BACT</name>
<protein>
    <submittedName>
        <fullName evidence="1">Uncharacterized protein</fullName>
    </submittedName>
</protein>
<organism evidence="1 2">
    <name type="scientific">Rhodonellum ikkaensis</name>
    <dbReference type="NCBI Taxonomy" id="336829"/>
    <lineage>
        <taxon>Bacteria</taxon>
        <taxon>Pseudomonadati</taxon>
        <taxon>Bacteroidota</taxon>
        <taxon>Cytophagia</taxon>
        <taxon>Cytophagales</taxon>
        <taxon>Cytophagaceae</taxon>
        <taxon>Rhodonellum</taxon>
    </lineage>
</organism>
<comment type="caution">
    <text evidence="1">The sequence shown here is derived from an EMBL/GenBank/DDBJ whole genome shotgun (WGS) entry which is preliminary data.</text>
</comment>
<evidence type="ECO:0000313" key="2">
    <source>
        <dbReference type="Proteomes" id="UP000199663"/>
    </source>
</evidence>
<dbReference type="EMBL" id="FNQC01000003">
    <property type="protein sequence ID" value="SDY90910.1"/>
    <property type="molecule type" value="Genomic_DNA"/>
</dbReference>
<keyword evidence="2" id="KW-1185">Reference proteome</keyword>
<dbReference type="Proteomes" id="UP000199663">
    <property type="component" value="Unassembled WGS sequence"/>
</dbReference>